<feature type="compositionally biased region" description="Basic and acidic residues" evidence="1">
    <location>
        <begin position="252"/>
        <end position="265"/>
    </location>
</feature>
<dbReference type="OrthoDB" id="5556956at2759"/>
<dbReference type="GO" id="GO:0005730">
    <property type="term" value="C:nucleolus"/>
    <property type="evidence" value="ECO:0007669"/>
    <property type="project" value="TreeGrafter"/>
</dbReference>
<proteinExistence type="predicted"/>
<gene>
    <name evidence="2" type="ORF">INT44_007487</name>
</gene>
<feature type="region of interest" description="Disordered" evidence="1">
    <location>
        <begin position="216"/>
        <end position="364"/>
    </location>
</feature>
<dbReference type="GO" id="GO:0000462">
    <property type="term" value="P:maturation of SSU-rRNA from tricistronic rRNA transcript (SSU-rRNA, 5.8S rRNA, LSU-rRNA)"/>
    <property type="evidence" value="ECO:0007669"/>
    <property type="project" value="TreeGrafter"/>
</dbReference>
<dbReference type="EMBL" id="JAEPRA010000013">
    <property type="protein sequence ID" value="KAG2176823.1"/>
    <property type="molecule type" value="Genomic_DNA"/>
</dbReference>
<feature type="compositionally biased region" description="Basic residues" evidence="1">
    <location>
        <begin position="349"/>
        <end position="364"/>
    </location>
</feature>
<evidence type="ECO:0000256" key="1">
    <source>
        <dbReference type="SAM" id="MobiDB-lite"/>
    </source>
</evidence>
<keyword evidence="3" id="KW-1185">Reference proteome</keyword>
<protein>
    <submittedName>
        <fullName evidence="2">Uncharacterized protein</fullName>
    </submittedName>
</protein>
<dbReference type="InterPro" id="IPR053030">
    <property type="entry name" value="Ribosomal_biogenesis_FAF1-like"/>
</dbReference>
<organism evidence="2 3">
    <name type="scientific">Umbelopsis vinacea</name>
    <dbReference type="NCBI Taxonomy" id="44442"/>
    <lineage>
        <taxon>Eukaryota</taxon>
        <taxon>Fungi</taxon>
        <taxon>Fungi incertae sedis</taxon>
        <taxon>Mucoromycota</taxon>
        <taxon>Mucoromycotina</taxon>
        <taxon>Umbelopsidomycetes</taxon>
        <taxon>Umbelopsidales</taxon>
        <taxon>Umbelopsidaceae</taxon>
        <taxon>Umbelopsis</taxon>
    </lineage>
</organism>
<evidence type="ECO:0000313" key="3">
    <source>
        <dbReference type="Proteomes" id="UP000612746"/>
    </source>
</evidence>
<dbReference type="PANTHER" id="PTHR28096">
    <property type="entry name" value="PROTEIN FAF1"/>
    <property type="match status" value="1"/>
</dbReference>
<feature type="compositionally biased region" description="Basic and acidic residues" evidence="1">
    <location>
        <begin position="315"/>
        <end position="327"/>
    </location>
</feature>
<dbReference type="Pfam" id="PF15375">
    <property type="entry name" value="FSAF1"/>
    <property type="match status" value="1"/>
</dbReference>
<comment type="caution">
    <text evidence="2">The sequence shown here is derived from an EMBL/GenBank/DDBJ whole genome shotgun (WGS) entry which is preliminary data.</text>
</comment>
<dbReference type="InterPro" id="IPR027973">
    <property type="entry name" value="FSAF1-like"/>
</dbReference>
<dbReference type="PANTHER" id="PTHR28096:SF1">
    <property type="entry name" value="PROTEIN FAF1"/>
    <property type="match status" value="1"/>
</dbReference>
<feature type="compositionally biased region" description="Gly residues" evidence="1">
    <location>
        <begin position="335"/>
        <end position="346"/>
    </location>
</feature>
<accession>A0A8H7PMQ3</accession>
<dbReference type="AlphaFoldDB" id="A0A8H7PMQ3"/>
<dbReference type="Proteomes" id="UP000612746">
    <property type="component" value="Unassembled WGS sequence"/>
</dbReference>
<feature type="region of interest" description="Disordered" evidence="1">
    <location>
        <begin position="170"/>
        <end position="196"/>
    </location>
</feature>
<name>A0A8H7PMQ3_9FUNG</name>
<sequence length="364" mass="40327">MPSVDELISSIKAKSNSNSFLSQAKKRKSEAAPLVEKKKSRTIPAKIESNENDLLKKLNKFGEQFMQSVDSSSKKTPKKAKKVVEKVEVAPVDSELSVFPDEDLEAFEDEDEIDQLFGIASVANGQTVQKEDTSNSTKSNGPKVVVFAEAVKKTITGASKADYKAFMSSKVSKMEAPPPPPPKSVKEMEEEEENLAHDRELKELLATSKLLEEYEMEEMSGKERRKFNMNKLESLGVKKSKPEQRPIAMRLGMEKKQKERDEKKLQHAKNIGMYDKSMKHLYAAASKPKERKRRDRGIDSGIGKMQGSTLTLSKTEIKRVNRQDMKPKAGKRKGGGSTGRSKGGASKGASKKKGFSGGGKKGKR</sequence>
<evidence type="ECO:0000313" key="2">
    <source>
        <dbReference type="EMBL" id="KAG2176823.1"/>
    </source>
</evidence>
<reference evidence="2" key="1">
    <citation type="submission" date="2020-12" db="EMBL/GenBank/DDBJ databases">
        <title>Metabolic potential, ecology and presence of endohyphal bacteria is reflected in genomic diversity of Mucoromycotina.</title>
        <authorList>
            <person name="Muszewska A."/>
            <person name="Okrasinska A."/>
            <person name="Steczkiewicz K."/>
            <person name="Drgas O."/>
            <person name="Orlowska M."/>
            <person name="Perlinska-Lenart U."/>
            <person name="Aleksandrzak-Piekarczyk T."/>
            <person name="Szatraj K."/>
            <person name="Zielenkiewicz U."/>
            <person name="Pilsyk S."/>
            <person name="Malc E."/>
            <person name="Mieczkowski P."/>
            <person name="Kruszewska J.S."/>
            <person name="Biernat P."/>
            <person name="Pawlowska J."/>
        </authorList>
    </citation>
    <scope>NUCLEOTIDE SEQUENCE</scope>
    <source>
        <strain evidence="2">WA0000051536</strain>
    </source>
</reference>